<accession>A0A1I7NCX4</accession>
<name>A0A1I7NCX4_9BACT</name>
<evidence type="ECO:0000313" key="2">
    <source>
        <dbReference type="EMBL" id="SFV32510.1"/>
    </source>
</evidence>
<dbReference type="InterPro" id="IPR015943">
    <property type="entry name" value="WD40/YVTN_repeat-like_dom_sf"/>
</dbReference>
<protein>
    <submittedName>
        <fullName evidence="2">40-residue YVTN family beta-propeller repeat-containing protein</fullName>
    </submittedName>
</protein>
<dbReference type="PANTHER" id="PTHR47197:SF3">
    <property type="entry name" value="DIHYDRO-HEME D1 DEHYDROGENASE"/>
    <property type="match status" value="1"/>
</dbReference>
<feature type="chain" id="PRO_5011677141" evidence="1">
    <location>
        <begin position="32"/>
        <end position="348"/>
    </location>
</feature>
<evidence type="ECO:0000313" key="3">
    <source>
        <dbReference type="Proteomes" id="UP000199537"/>
    </source>
</evidence>
<dbReference type="RefSeq" id="WP_143103977.1">
    <property type="nucleotide sequence ID" value="NZ_FPCJ01000001.1"/>
</dbReference>
<organism evidence="2 3">
    <name type="scientific">Thermoflavifilum thermophilum</name>
    <dbReference type="NCBI Taxonomy" id="1393122"/>
    <lineage>
        <taxon>Bacteria</taxon>
        <taxon>Pseudomonadati</taxon>
        <taxon>Bacteroidota</taxon>
        <taxon>Chitinophagia</taxon>
        <taxon>Chitinophagales</taxon>
        <taxon>Chitinophagaceae</taxon>
        <taxon>Thermoflavifilum</taxon>
    </lineage>
</organism>
<feature type="signal peptide" evidence="1">
    <location>
        <begin position="1"/>
        <end position="31"/>
    </location>
</feature>
<dbReference type="InterPro" id="IPR051200">
    <property type="entry name" value="Host-pathogen_enzymatic-act"/>
</dbReference>
<dbReference type="PANTHER" id="PTHR47197">
    <property type="entry name" value="PROTEIN NIRF"/>
    <property type="match status" value="1"/>
</dbReference>
<dbReference type="AlphaFoldDB" id="A0A1I7NCX4"/>
<proteinExistence type="predicted"/>
<reference evidence="3" key="1">
    <citation type="submission" date="2016-10" db="EMBL/GenBank/DDBJ databases">
        <authorList>
            <person name="Varghese N."/>
            <person name="Submissions S."/>
        </authorList>
    </citation>
    <scope>NUCLEOTIDE SEQUENCE [LARGE SCALE GENOMIC DNA]</scope>
    <source>
        <strain evidence="3">DSM 14807</strain>
    </source>
</reference>
<dbReference type="STRING" id="1393122.SAMN05660895_1368"/>
<gene>
    <name evidence="2" type="ORF">SAMN05660895_1368</name>
</gene>
<dbReference type="Proteomes" id="UP000199537">
    <property type="component" value="Unassembled WGS sequence"/>
</dbReference>
<keyword evidence="3" id="KW-1185">Reference proteome</keyword>
<keyword evidence="1" id="KW-0732">Signal</keyword>
<dbReference type="SUPFAM" id="SSF51004">
    <property type="entry name" value="C-terminal (heme d1) domain of cytochrome cd1-nitrite reductase"/>
    <property type="match status" value="1"/>
</dbReference>
<dbReference type="OrthoDB" id="7187796at2"/>
<dbReference type="EMBL" id="FPCJ01000001">
    <property type="protein sequence ID" value="SFV32510.1"/>
    <property type="molecule type" value="Genomic_DNA"/>
</dbReference>
<dbReference type="Gene3D" id="2.130.10.10">
    <property type="entry name" value="YVTN repeat-like/Quinoprotein amine dehydrogenase"/>
    <property type="match status" value="1"/>
</dbReference>
<sequence>MRNVLMRWICSQISIRNMLLMLCMPVAAVHAQQTFKVVRHIAVGGNGGWDYIAVYTPAHELYVSHGNEVVVLDEISGRKIATIQPLHGVHGIAFVPALHKAYISNGQSNEVTVVDMQTHRILHNIATGKDPDAILFDPFTGSIITCNGRSNDLSVIDPVKDQVMHTIPVDGKPETAVSDQSGHLFVNIENRNEIQRINLHTFQADASWPLQGGEGPTGLSIDILHHRLFAGCANQVLVVMNSNNGQVVARLPIGRGCDGTDFDPRTRQVFSSNGAGTLTVIQEINPDQYRVIQQLTTQMGARTSTIDTLNHHLFLPVADFQQMPAGAHGRPPLVPNSFAVLEVAPAHN</sequence>
<dbReference type="InterPro" id="IPR011048">
    <property type="entry name" value="Haem_d1_sf"/>
</dbReference>
<evidence type="ECO:0000256" key="1">
    <source>
        <dbReference type="SAM" id="SignalP"/>
    </source>
</evidence>